<keyword evidence="9 10" id="KW-0456">Lyase</keyword>
<feature type="binding site" evidence="10">
    <location>
        <position position="270"/>
    </location>
    <ligand>
        <name>Zn(2+)</name>
        <dbReference type="ChEBI" id="CHEBI:29105"/>
    </ligand>
</feature>
<evidence type="ECO:0000256" key="8">
    <source>
        <dbReference type="ARBA" id="ARBA00023014"/>
    </source>
</evidence>
<evidence type="ECO:0000256" key="5">
    <source>
        <dbReference type="ARBA" id="ARBA00022833"/>
    </source>
</evidence>
<proteinExistence type="inferred from homology"/>
<dbReference type="EC" id="4.1.99.17" evidence="10"/>
<keyword evidence="8 10" id="KW-0411">Iron-sulfur</keyword>
<accession>A0A497F2B8</accession>
<feature type="binding site" evidence="10">
    <location>
        <position position="412"/>
    </location>
    <ligand>
        <name>[4Fe-4S] cluster</name>
        <dbReference type="ChEBI" id="CHEBI:49883"/>
        <note>4Fe-4S-S-AdoMet</note>
    </ligand>
</feature>
<feature type="binding site" evidence="10">
    <location>
        <position position="164"/>
    </location>
    <ligand>
        <name>substrate</name>
    </ligand>
</feature>
<dbReference type="HAMAP" id="MF_00089">
    <property type="entry name" value="ThiC"/>
    <property type="match status" value="1"/>
</dbReference>
<name>A0A497F2B8_9CREN</name>
<dbReference type="Pfam" id="PF01964">
    <property type="entry name" value="ThiC_Rad_SAM"/>
    <property type="match status" value="1"/>
</dbReference>
<feature type="binding site" evidence="10">
    <location>
        <position position="96"/>
    </location>
    <ligand>
        <name>substrate</name>
    </ligand>
</feature>
<keyword evidence="3 10" id="KW-0949">S-adenosyl-L-methionine</keyword>
<dbReference type="NCBIfam" id="NF009895">
    <property type="entry name" value="PRK13352.1"/>
    <property type="match status" value="1"/>
</dbReference>
<dbReference type="SFLD" id="SFLDF00407">
    <property type="entry name" value="phosphomethylpyrimidine_syntha"/>
    <property type="match status" value="1"/>
</dbReference>
<evidence type="ECO:0000313" key="12">
    <source>
        <dbReference type="Proteomes" id="UP000269499"/>
    </source>
</evidence>
<dbReference type="GO" id="GO:0008270">
    <property type="term" value="F:zinc ion binding"/>
    <property type="evidence" value="ECO:0007669"/>
    <property type="project" value="UniProtKB-UniRule"/>
</dbReference>
<dbReference type="GO" id="GO:0070284">
    <property type="term" value="F:phosphomethylpyrimidine synthase activity"/>
    <property type="evidence" value="ECO:0007669"/>
    <property type="project" value="UniProtKB-EC"/>
</dbReference>
<evidence type="ECO:0000313" key="11">
    <source>
        <dbReference type="EMBL" id="RLE53546.1"/>
    </source>
</evidence>
<evidence type="ECO:0000256" key="3">
    <source>
        <dbReference type="ARBA" id="ARBA00022691"/>
    </source>
</evidence>
<dbReference type="SFLD" id="SFLDS00113">
    <property type="entry name" value="Radical_SAM_Phosphomethylpyrim"/>
    <property type="match status" value="1"/>
</dbReference>
<feature type="binding site" evidence="10">
    <location>
        <position position="67"/>
    </location>
    <ligand>
        <name>substrate</name>
    </ligand>
</feature>
<evidence type="ECO:0000256" key="6">
    <source>
        <dbReference type="ARBA" id="ARBA00022977"/>
    </source>
</evidence>
<dbReference type="FunFam" id="3.20.20.540:FF:000001">
    <property type="entry name" value="Phosphomethylpyrimidine synthase"/>
    <property type="match status" value="1"/>
</dbReference>
<keyword evidence="7 10" id="KW-0408">Iron</keyword>
<evidence type="ECO:0000256" key="4">
    <source>
        <dbReference type="ARBA" id="ARBA00022723"/>
    </source>
</evidence>
<keyword evidence="4 10" id="KW-0479">Metal-binding</keyword>
<organism evidence="11 12">
    <name type="scientific">Thermoproteota archaeon</name>
    <dbReference type="NCBI Taxonomy" id="2056631"/>
    <lineage>
        <taxon>Archaea</taxon>
        <taxon>Thermoproteota</taxon>
    </lineage>
</organism>
<feature type="binding site" evidence="10">
    <location>
        <position position="266"/>
    </location>
    <ligand>
        <name>substrate</name>
    </ligand>
</feature>
<dbReference type="GO" id="GO:0009228">
    <property type="term" value="P:thiamine biosynthetic process"/>
    <property type="evidence" value="ECO:0007669"/>
    <property type="project" value="UniProtKB-UniRule"/>
</dbReference>
<feature type="binding site" evidence="10">
    <location>
        <position position="334"/>
    </location>
    <ligand>
        <name>Zn(2+)</name>
        <dbReference type="ChEBI" id="CHEBI:29105"/>
    </ligand>
</feature>
<dbReference type="UniPathway" id="UPA00060"/>
<sequence>MATQLITARNGKISEEVKIVAKSEGIDVEKLARRVARGLVIIPKNVKRRNVKIVGIGLGLKTKVNVNIGTSTLHADLNMEIEKAKVAIKYGTDTIMDLSTGGDLNTIRRKLMKVAPVPFGTVPIYQAFIEAAKKKGAGVHMDEDDIFNTIELHMKDGVDFMTIHAGITKETAEKTVRSSRVAGIVSRGGAILTAWMLFNNKENPLYKNYDYLLELCKEYDVVISLGDALRPGAIADAHDYPQMAEMLTVAELVERAWKEGVQVMVEGPGHVPLNQIAANIRLEKALCKGAPYYVLGPLVTDIAAGYDHISAAIGAAIAAAEGADLICYLTPAEHLSLPTAEDVKEGLIAAKIAAHAGDIVKLGEKASAKDLEMSTARAKLDWEKMYKLTLDPEKAKAMHKRFGATEGACTMCGELCVYLLISKLWGENREA</sequence>
<keyword evidence="5 10" id="KW-0862">Zinc</keyword>
<dbReference type="NCBIfam" id="TIGR00190">
    <property type="entry name" value="thiC"/>
    <property type="match status" value="1"/>
</dbReference>
<dbReference type="Gene3D" id="3.20.20.540">
    <property type="entry name" value="Radical SAM ThiC family, central domain"/>
    <property type="match status" value="1"/>
</dbReference>
<comment type="cofactor">
    <cofactor evidence="10">
        <name>[4Fe-4S] cluster</name>
        <dbReference type="ChEBI" id="CHEBI:49883"/>
    </cofactor>
    <text evidence="10">Binds 1 [4Fe-4S] cluster per subunit. The cluster is coordinated with 3 cysteines and an exchangeable S-adenosyl-L-methionine.</text>
</comment>
<dbReference type="InterPro" id="IPR002817">
    <property type="entry name" value="ThiC/BzaA/B"/>
</dbReference>
<feature type="binding site" evidence="10">
    <location>
        <position position="293"/>
    </location>
    <ligand>
        <name>substrate</name>
    </ligand>
</feature>
<dbReference type="Gene3D" id="6.10.250.620">
    <property type="match status" value="1"/>
</dbReference>
<keyword evidence="2 10" id="KW-0004">4Fe-4S</keyword>
<dbReference type="GO" id="GO:0009229">
    <property type="term" value="P:thiamine diphosphate biosynthetic process"/>
    <property type="evidence" value="ECO:0007669"/>
    <property type="project" value="UniProtKB-UniRule"/>
</dbReference>
<feature type="binding site" evidence="10">
    <location>
        <position position="409"/>
    </location>
    <ligand>
        <name>[4Fe-4S] cluster</name>
        <dbReference type="ChEBI" id="CHEBI:49883"/>
        <note>4Fe-4S-S-AdoMet</note>
    </ligand>
</feature>
<dbReference type="AlphaFoldDB" id="A0A497F2B8"/>
<feature type="binding site" evidence="10">
    <location>
        <begin position="227"/>
        <end position="230"/>
    </location>
    <ligand>
        <name>substrate</name>
    </ligand>
</feature>
<protein>
    <recommendedName>
        <fullName evidence="10">Phosphomethylpyrimidine synthase</fullName>
        <ecNumber evidence="10">4.1.99.17</ecNumber>
    </recommendedName>
    <alternativeName>
        <fullName evidence="10">Hydroxymethylpyrimidine phosphate synthase</fullName>
        <shortName evidence="10">HMP-P synthase</shortName>
        <shortName evidence="10">HMP-phosphate synthase</shortName>
        <shortName evidence="10">HMPP synthase</shortName>
    </alternativeName>
    <alternativeName>
        <fullName evidence="10">Thiamine biosynthesis protein ThiC</fullName>
    </alternativeName>
</protein>
<dbReference type="InterPro" id="IPR037509">
    <property type="entry name" value="ThiC"/>
</dbReference>
<feature type="binding site" evidence="10">
    <location>
        <position position="416"/>
    </location>
    <ligand>
        <name>[4Fe-4S] cluster</name>
        <dbReference type="ChEBI" id="CHEBI:49883"/>
        <note>4Fe-4S-S-AdoMet</note>
    </ligand>
</feature>
<comment type="similarity">
    <text evidence="10">Belongs to the ThiC family.</text>
</comment>
<evidence type="ECO:0000256" key="7">
    <source>
        <dbReference type="ARBA" id="ARBA00023004"/>
    </source>
</evidence>
<comment type="function">
    <text evidence="1 10">Catalyzes the synthesis of the hydroxymethylpyrimidine phosphate (HMP-P) moiety of thiamine from aminoimidazole ribotide (AIR) in a radical S-adenosyl-L-methionine (SAM)-dependent reaction.</text>
</comment>
<comment type="pathway">
    <text evidence="10">Cofactor biosynthesis; thiamine diphosphate biosynthesis.</text>
</comment>
<gene>
    <name evidence="10" type="primary">thiC</name>
    <name evidence="11" type="ORF">DRJ26_03225</name>
</gene>
<dbReference type="PANTHER" id="PTHR30557:SF1">
    <property type="entry name" value="PHOSPHOMETHYLPYRIMIDINE SYNTHASE, CHLOROPLASTIC"/>
    <property type="match status" value="1"/>
</dbReference>
<evidence type="ECO:0000256" key="10">
    <source>
        <dbReference type="HAMAP-Rule" id="MF_00089"/>
    </source>
</evidence>
<reference evidence="11 12" key="1">
    <citation type="submission" date="2018-06" db="EMBL/GenBank/DDBJ databases">
        <title>Extensive metabolic versatility and redundancy in microbially diverse, dynamic hydrothermal sediments.</title>
        <authorList>
            <person name="Dombrowski N."/>
            <person name="Teske A."/>
            <person name="Baker B.J."/>
        </authorList>
    </citation>
    <scope>NUCLEOTIDE SEQUENCE [LARGE SCALE GENOMIC DNA]</scope>
    <source>
        <strain evidence="11">B20_G2</strain>
    </source>
</reference>
<feature type="binding site" evidence="10">
    <location>
        <begin position="186"/>
        <end position="188"/>
    </location>
    <ligand>
        <name>substrate</name>
    </ligand>
</feature>
<comment type="catalytic activity">
    <reaction evidence="10">
        <text>5-amino-1-(5-phospho-beta-D-ribosyl)imidazole + S-adenosyl-L-methionine = 4-amino-2-methyl-5-(phosphooxymethyl)pyrimidine + CO + 5'-deoxyadenosine + formate + L-methionine + 3 H(+)</text>
        <dbReference type="Rhea" id="RHEA:24840"/>
        <dbReference type="ChEBI" id="CHEBI:15378"/>
        <dbReference type="ChEBI" id="CHEBI:15740"/>
        <dbReference type="ChEBI" id="CHEBI:17245"/>
        <dbReference type="ChEBI" id="CHEBI:17319"/>
        <dbReference type="ChEBI" id="CHEBI:57844"/>
        <dbReference type="ChEBI" id="CHEBI:58354"/>
        <dbReference type="ChEBI" id="CHEBI:59789"/>
        <dbReference type="ChEBI" id="CHEBI:137981"/>
        <dbReference type="EC" id="4.1.99.17"/>
    </reaction>
</comment>
<dbReference type="Proteomes" id="UP000269499">
    <property type="component" value="Unassembled WGS sequence"/>
</dbReference>
<dbReference type="GO" id="GO:0051539">
    <property type="term" value="F:4 iron, 4 sulfur cluster binding"/>
    <property type="evidence" value="ECO:0007669"/>
    <property type="project" value="UniProtKB-KW"/>
</dbReference>
<keyword evidence="6 10" id="KW-0784">Thiamine biosynthesis</keyword>
<comment type="caution">
    <text evidence="11">The sequence shown here is derived from an EMBL/GenBank/DDBJ whole genome shotgun (WGS) entry which is preliminary data.</text>
</comment>
<dbReference type="SFLD" id="SFLDG01114">
    <property type="entry name" value="phosphomethylpyrimidine_syntha"/>
    <property type="match status" value="1"/>
</dbReference>
<feature type="binding site" evidence="10">
    <location>
        <position position="125"/>
    </location>
    <ligand>
        <name>substrate</name>
    </ligand>
</feature>
<dbReference type="PANTHER" id="PTHR30557">
    <property type="entry name" value="THIAMINE BIOSYNTHESIS PROTEIN THIC"/>
    <property type="match status" value="1"/>
</dbReference>
<dbReference type="InterPro" id="IPR038521">
    <property type="entry name" value="ThiC/Bza_core_dom"/>
</dbReference>
<evidence type="ECO:0000256" key="9">
    <source>
        <dbReference type="ARBA" id="ARBA00023239"/>
    </source>
</evidence>
<evidence type="ECO:0000256" key="1">
    <source>
        <dbReference type="ARBA" id="ARBA00003175"/>
    </source>
</evidence>
<evidence type="ECO:0000256" key="2">
    <source>
        <dbReference type="ARBA" id="ARBA00022485"/>
    </source>
</evidence>
<dbReference type="EMBL" id="QMRA01000061">
    <property type="protein sequence ID" value="RLE53546.1"/>
    <property type="molecule type" value="Genomic_DNA"/>
</dbReference>